<comment type="caution">
    <text evidence="2">The sequence shown here is derived from an EMBL/GenBank/DDBJ whole genome shotgun (WGS) entry which is preliminary data.</text>
</comment>
<organism evidence="2 3">
    <name type="scientific">Pseudomonas syringae pv. maculicola</name>
    <dbReference type="NCBI Taxonomy" id="59511"/>
    <lineage>
        <taxon>Bacteria</taxon>
        <taxon>Pseudomonadati</taxon>
        <taxon>Pseudomonadota</taxon>
        <taxon>Gammaproteobacteria</taxon>
        <taxon>Pseudomonadales</taxon>
        <taxon>Pseudomonadaceae</taxon>
        <taxon>Pseudomonas</taxon>
    </lineage>
</organism>
<sequence>RKVAHSQGETPEQGDSPSRAKAPQEPDSRPGGVNESMARLLRNVQVKKDT</sequence>
<feature type="compositionally biased region" description="Polar residues" evidence="1">
    <location>
        <begin position="7"/>
        <end position="16"/>
    </location>
</feature>
<evidence type="ECO:0000313" key="2">
    <source>
        <dbReference type="EMBL" id="RML78318.1"/>
    </source>
</evidence>
<feature type="non-terminal residue" evidence="2">
    <location>
        <position position="1"/>
    </location>
</feature>
<gene>
    <name evidence="2" type="ORF">APX70_03980</name>
</gene>
<name>A0A3M2YS08_PSEYM</name>
<evidence type="ECO:0000256" key="1">
    <source>
        <dbReference type="SAM" id="MobiDB-lite"/>
    </source>
</evidence>
<reference evidence="2 3" key="1">
    <citation type="submission" date="2018-08" db="EMBL/GenBank/DDBJ databases">
        <title>Recombination of ecologically and evolutionarily significant loci maintains genetic cohesion in the Pseudomonas syringae species complex.</title>
        <authorList>
            <person name="Dillon M."/>
            <person name="Thakur S."/>
            <person name="Almeida R.N.D."/>
            <person name="Weir B.S."/>
            <person name="Guttman D.S."/>
        </authorList>
    </citation>
    <scope>NUCLEOTIDE SEQUENCE [LARGE SCALE GENOMIC DNA]</scope>
    <source>
        <strain evidence="2 3">88_10</strain>
    </source>
</reference>
<protein>
    <submittedName>
        <fullName evidence="2">Uncharacterized protein</fullName>
    </submittedName>
</protein>
<accession>A0A3M2YS08</accession>
<feature type="region of interest" description="Disordered" evidence="1">
    <location>
        <begin position="1"/>
        <end position="50"/>
    </location>
</feature>
<evidence type="ECO:0000313" key="3">
    <source>
        <dbReference type="Proteomes" id="UP000282378"/>
    </source>
</evidence>
<proteinExistence type="predicted"/>
<dbReference type="AlphaFoldDB" id="A0A3M2YS08"/>
<dbReference type="Proteomes" id="UP000282378">
    <property type="component" value="Unassembled WGS sequence"/>
</dbReference>
<dbReference type="EMBL" id="RBNL01002185">
    <property type="protein sequence ID" value="RML78318.1"/>
    <property type="molecule type" value="Genomic_DNA"/>
</dbReference>